<feature type="region of interest" description="Disordered" evidence="1">
    <location>
        <begin position="76"/>
        <end position="95"/>
    </location>
</feature>
<evidence type="ECO:0000256" key="1">
    <source>
        <dbReference type="SAM" id="MobiDB-lite"/>
    </source>
</evidence>
<feature type="compositionally biased region" description="Pro residues" evidence="1">
    <location>
        <begin position="1"/>
        <end position="13"/>
    </location>
</feature>
<reference evidence="2" key="2">
    <citation type="journal article" date="2015" name="Data Brief">
        <title>Shoot transcriptome of the giant reed, Arundo donax.</title>
        <authorList>
            <person name="Barrero R.A."/>
            <person name="Guerrero F.D."/>
            <person name="Moolhuijzen P."/>
            <person name="Goolsby J.A."/>
            <person name="Tidwell J."/>
            <person name="Bellgard S.E."/>
            <person name="Bellgard M.I."/>
        </authorList>
    </citation>
    <scope>NUCLEOTIDE SEQUENCE</scope>
    <source>
        <tissue evidence="2">Shoot tissue taken approximately 20 cm above the soil surface</tissue>
    </source>
</reference>
<protein>
    <submittedName>
        <fullName evidence="2">Uncharacterized protein</fullName>
    </submittedName>
</protein>
<dbReference type="EMBL" id="GBRH01195654">
    <property type="protein sequence ID" value="JAE02242.1"/>
    <property type="molecule type" value="Transcribed_RNA"/>
</dbReference>
<feature type="region of interest" description="Disordered" evidence="1">
    <location>
        <begin position="1"/>
        <end position="39"/>
    </location>
</feature>
<name>A0A0A9EQ58_ARUDO</name>
<organism evidence="2">
    <name type="scientific">Arundo donax</name>
    <name type="common">Giant reed</name>
    <name type="synonym">Donax arundinaceus</name>
    <dbReference type="NCBI Taxonomy" id="35708"/>
    <lineage>
        <taxon>Eukaryota</taxon>
        <taxon>Viridiplantae</taxon>
        <taxon>Streptophyta</taxon>
        <taxon>Embryophyta</taxon>
        <taxon>Tracheophyta</taxon>
        <taxon>Spermatophyta</taxon>
        <taxon>Magnoliopsida</taxon>
        <taxon>Liliopsida</taxon>
        <taxon>Poales</taxon>
        <taxon>Poaceae</taxon>
        <taxon>PACMAD clade</taxon>
        <taxon>Arundinoideae</taxon>
        <taxon>Arundineae</taxon>
        <taxon>Arundo</taxon>
    </lineage>
</organism>
<accession>A0A0A9EQ58</accession>
<proteinExistence type="predicted"/>
<dbReference type="AlphaFoldDB" id="A0A0A9EQ58"/>
<evidence type="ECO:0000313" key="2">
    <source>
        <dbReference type="EMBL" id="JAE02242.1"/>
    </source>
</evidence>
<reference evidence="2" key="1">
    <citation type="submission" date="2014-09" db="EMBL/GenBank/DDBJ databases">
        <authorList>
            <person name="Magalhaes I.L.F."/>
            <person name="Oliveira U."/>
            <person name="Santos F.R."/>
            <person name="Vidigal T.H.D.A."/>
            <person name="Brescovit A.D."/>
            <person name="Santos A.J."/>
        </authorList>
    </citation>
    <scope>NUCLEOTIDE SEQUENCE</scope>
    <source>
        <tissue evidence="2">Shoot tissue taken approximately 20 cm above the soil surface</tissue>
    </source>
</reference>
<sequence>MRQPSSPSPPPSSPSLFCCCSASSPPTRRSPWPPPPPMSTAVNECFSTMAVAMPMRPPPSTRPPWTGIAPARCTATCARRRSPPSPTSRRSRSAT</sequence>